<gene>
    <name evidence="2" type="ORF">AKJ31_08295</name>
</gene>
<dbReference type="EMBL" id="LHPI01000005">
    <property type="protein sequence ID" value="KOO08170.1"/>
    <property type="molecule type" value="Genomic_DNA"/>
</dbReference>
<dbReference type="PATRIC" id="fig|171383.3.peg.1702"/>
<sequence>MNKLTVCAVVISGAFATQALAAPTAVQVQAINPSVCEISANQLVLDLKNPSVQNTATTNFTMKCNDRNGATVKMVSAEGGLEADDAFPDDFALAYEATFTPDGLDPLTFTPPGGTGPNNFESEAKSYAGTTDLAGGISATLEVTNTQTAPWSGGYSDTITISITSN</sequence>
<proteinExistence type="predicted"/>
<protein>
    <recommendedName>
        <fullName evidence="4">Spore coat protein U domain-containing protein</fullName>
    </recommendedName>
</protein>
<reference evidence="3" key="1">
    <citation type="submission" date="2015-08" db="EMBL/GenBank/DDBJ databases">
        <title>Vibrio galatheae sp. nov., a novel member of the Vibrionaceae family isolated from the Solomon Islands.</title>
        <authorList>
            <person name="Giubergia S."/>
            <person name="Machado H."/>
            <person name="Mateiu R.V."/>
            <person name="Gram L."/>
        </authorList>
    </citation>
    <scope>NUCLEOTIDE SEQUENCE [LARGE SCALE GENOMIC DNA]</scope>
    <source>
        <strain evidence="3">DSM 19134</strain>
    </source>
</reference>
<keyword evidence="3" id="KW-1185">Reference proteome</keyword>
<name>A0A0M0I1H6_9VIBR</name>
<feature type="signal peptide" evidence="1">
    <location>
        <begin position="1"/>
        <end position="21"/>
    </location>
</feature>
<accession>A0A0M0I1H6</accession>
<evidence type="ECO:0008006" key="4">
    <source>
        <dbReference type="Google" id="ProtNLM"/>
    </source>
</evidence>
<comment type="caution">
    <text evidence="2">The sequence shown here is derived from an EMBL/GenBank/DDBJ whole genome shotgun (WGS) entry which is preliminary data.</text>
</comment>
<organism evidence="2 3">
    <name type="scientific">Vibrio hepatarius</name>
    <dbReference type="NCBI Taxonomy" id="171383"/>
    <lineage>
        <taxon>Bacteria</taxon>
        <taxon>Pseudomonadati</taxon>
        <taxon>Pseudomonadota</taxon>
        <taxon>Gammaproteobacteria</taxon>
        <taxon>Vibrionales</taxon>
        <taxon>Vibrionaceae</taxon>
        <taxon>Vibrio</taxon>
        <taxon>Vibrio oreintalis group</taxon>
    </lineage>
</organism>
<dbReference type="STRING" id="171383.AKJ31_08295"/>
<evidence type="ECO:0000313" key="2">
    <source>
        <dbReference type="EMBL" id="KOO08170.1"/>
    </source>
</evidence>
<feature type="chain" id="PRO_5005600590" description="Spore coat protein U domain-containing protein" evidence="1">
    <location>
        <begin position="22"/>
        <end position="166"/>
    </location>
</feature>
<keyword evidence="1" id="KW-0732">Signal</keyword>
<evidence type="ECO:0000256" key="1">
    <source>
        <dbReference type="SAM" id="SignalP"/>
    </source>
</evidence>
<evidence type="ECO:0000313" key="3">
    <source>
        <dbReference type="Proteomes" id="UP000037530"/>
    </source>
</evidence>
<dbReference type="Proteomes" id="UP000037530">
    <property type="component" value="Unassembled WGS sequence"/>
</dbReference>
<dbReference type="AlphaFoldDB" id="A0A0M0I1H6"/>
<dbReference type="RefSeq" id="WP_053408645.1">
    <property type="nucleotide sequence ID" value="NZ_DAIPHI010000095.1"/>
</dbReference>
<dbReference type="OrthoDB" id="6312617at2"/>